<dbReference type="InterPro" id="IPR050491">
    <property type="entry name" value="AmpC-like"/>
</dbReference>
<protein>
    <submittedName>
        <fullName evidence="2">Class A beta-lactamase-related serine hydrolase</fullName>
    </submittedName>
</protein>
<proteinExistence type="predicted"/>
<dbReference type="PROSITE" id="PS51257">
    <property type="entry name" value="PROKAR_LIPOPROTEIN"/>
    <property type="match status" value="1"/>
</dbReference>
<comment type="caution">
    <text evidence="2">The sequence shown here is derived from an EMBL/GenBank/DDBJ whole genome shotgun (WGS) entry which is preliminary data.</text>
</comment>
<evidence type="ECO:0000313" key="2">
    <source>
        <dbReference type="EMBL" id="MBW3467466.1"/>
    </source>
</evidence>
<name>A0A951MDT0_9BACT</name>
<dbReference type="Pfam" id="PF00144">
    <property type="entry name" value="Beta-lactamase"/>
    <property type="match status" value="1"/>
</dbReference>
<keyword evidence="3" id="KW-1185">Reference proteome</keyword>
<dbReference type="EMBL" id="RPHB01000003">
    <property type="protein sequence ID" value="MBW3467466.1"/>
    <property type="molecule type" value="Genomic_DNA"/>
</dbReference>
<dbReference type="GO" id="GO:0016787">
    <property type="term" value="F:hydrolase activity"/>
    <property type="evidence" value="ECO:0007669"/>
    <property type="project" value="UniProtKB-KW"/>
</dbReference>
<dbReference type="Proteomes" id="UP000727490">
    <property type="component" value="Unassembled WGS sequence"/>
</dbReference>
<feature type="domain" description="Beta-lactamase-related" evidence="1">
    <location>
        <begin position="40"/>
        <end position="363"/>
    </location>
</feature>
<keyword evidence="2" id="KW-0378">Hydrolase</keyword>
<reference evidence="2 3" key="1">
    <citation type="journal article" date="2020" name="Syst. Appl. Microbiol.">
        <title>Arthrospiribacter ruber gen. nov., sp. nov., a novel bacterium isolated from Arthrospira cultures.</title>
        <authorList>
            <person name="Waleron M."/>
            <person name="Misztak A."/>
            <person name="Waleron M.M."/>
            <person name="Furmaniak M."/>
            <person name="Mrozik A."/>
            <person name="Waleron K."/>
        </authorList>
    </citation>
    <scope>NUCLEOTIDE SEQUENCE [LARGE SCALE GENOMIC DNA]</scope>
    <source>
        <strain evidence="2 3">DPMB0001</strain>
    </source>
</reference>
<accession>A0A951MDT0</accession>
<organism evidence="2 3">
    <name type="scientific">Arthrospiribacter ruber</name>
    <dbReference type="NCBI Taxonomy" id="2487934"/>
    <lineage>
        <taxon>Bacteria</taxon>
        <taxon>Pseudomonadati</taxon>
        <taxon>Bacteroidota</taxon>
        <taxon>Cytophagia</taxon>
        <taxon>Cytophagales</taxon>
        <taxon>Cyclobacteriaceae</taxon>
        <taxon>Arthrospiribacter</taxon>
    </lineage>
</organism>
<sequence length="390" mass="43257">MKNIKYLIYLFLGLVIFSCSEKEDENPINRPEQEDILAIDNRVQDIMNEFLFPGLSIAIAENGRLVYTKAYGLSDVNTGSRVNINSEFRYSSFAKTITGIAIMQLVEEGKLALDDPVFGEGAILGTEYGSKAYSNRIRNITVNHLLHHLSGGWRNFVDDPVFDSPFNLSQNEMISWGLDNVAQATNPGTTYHYSNFGYVLLGRVIEKASGMSYEAYVKSEILDPVGAKNTYLANTSANDKGPNEVSYLADDSLDPYTTYNIGRADATAGWVSTPSDVVRILSAVDQQPNRPTLLSTQSNQLRRTPLNNSGNYGKGVYRLAHPDLGNVYWHDGSWPGTQTLSVSIPGNISISVAMNSSNYAEYQRSLNFIAGKLFEIVQDESITFQDIDQF</sequence>
<dbReference type="RefSeq" id="WP_219287735.1">
    <property type="nucleotide sequence ID" value="NZ_RPHB01000003.1"/>
</dbReference>
<gene>
    <name evidence="2" type="ORF">EGN73_06520</name>
</gene>
<dbReference type="PANTHER" id="PTHR46825">
    <property type="entry name" value="D-ALANYL-D-ALANINE-CARBOXYPEPTIDASE/ENDOPEPTIDASE AMPH"/>
    <property type="match status" value="1"/>
</dbReference>
<dbReference type="PANTHER" id="PTHR46825:SF9">
    <property type="entry name" value="BETA-LACTAMASE-RELATED DOMAIN-CONTAINING PROTEIN"/>
    <property type="match status" value="1"/>
</dbReference>
<dbReference type="AlphaFoldDB" id="A0A951MDT0"/>
<evidence type="ECO:0000259" key="1">
    <source>
        <dbReference type="Pfam" id="PF00144"/>
    </source>
</evidence>
<evidence type="ECO:0000313" key="3">
    <source>
        <dbReference type="Proteomes" id="UP000727490"/>
    </source>
</evidence>
<dbReference type="InterPro" id="IPR001466">
    <property type="entry name" value="Beta-lactam-related"/>
</dbReference>